<keyword evidence="2" id="KW-1185">Reference proteome</keyword>
<evidence type="ECO:0000313" key="1">
    <source>
        <dbReference type="EMBL" id="KAJ6385456.1"/>
    </source>
</evidence>
<reference evidence="1" key="1">
    <citation type="submission" date="2022-10" db="EMBL/GenBank/DDBJ databases">
        <authorList>
            <person name="Hyden B.L."/>
            <person name="Feng K."/>
            <person name="Yates T."/>
            <person name="Jawdy S."/>
            <person name="Smart L.B."/>
            <person name="Muchero W."/>
        </authorList>
    </citation>
    <scope>NUCLEOTIDE SEQUENCE</scope>
    <source>
        <tissue evidence="1">Shoot tip</tissue>
    </source>
</reference>
<evidence type="ECO:0000313" key="2">
    <source>
        <dbReference type="Proteomes" id="UP001141253"/>
    </source>
</evidence>
<dbReference type="EMBL" id="JAPFFI010000008">
    <property type="protein sequence ID" value="KAJ6385456.1"/>
    <property type="molecule type" value="Genomic_DNA"/>
</dbReference>
<dbReference type="Proteomes" id="UP001141253">
    <property type="component" value="Chromosome 9"/>
</dbReference>
<accession>A0ABQ9BK26</accession>
<protein>
    <submittedName>
        <fullName evidence="1">Uncharacterized protein</fullName>
    </submittedName>
</protein>
<sequence length="40" mass="4309">MIHLRPSRLESDAELAVEGINGGLAITGSSETSSERCRKH</sequence>
<reference evidence="1" key="2">
    <citation type="journal article" date="2023" name="Int. J. Mol. Sci.">
        <title>De Novo Assembly and Annotation of 11 Diverse Shrub Willow (Salix) Genomes Reveals Novel Gene Organization in Sex-Linked Regions.</title>
        <authorList>
            <person name="Hyden B."/>
            <person name="Feng K."/>
            <person name="Yates T.B."/>
            <person name="Jawdy S."/>
            <person name="Cereghino C."/>
            <person name="Smart L.B."/>
            <person name="Muchero W."/>
        </authorList>
    </citation>
    <scope>NUCLEOTIDE SEQUENCE</scope>
    <source>
        <tissue evidence="1">Shoot tip</tissue>
    </source>
</reference>
<proteinExistence type="predicted"/>
<gene>
    <name evidence="1" type="ORF">OIU77_028606</name>
</gene>
<organism evidence="1 2">
    <name type="scientific">Salix suchowensis</name>
    <dbReference type="NCBI Taxonomy" id="1278906"/>
    <lineage>
        <taxon>Eukaryota</taxon>
        <taxon>Viridiplantae</taxon>
        <taxon>Streptophyta</taxon>
        <taxon>Embryophyta</taxon>
        <taxon>Tracheophyta</taxon>
        <taxon>Spermatophyta</taxon>
        <taxon>Magnoliopsida</taxon>
        <taxon>eudicotyledons</taxon>
        <taxon>Gunneridae</taxon>
        <taxon>Pentapetalae</taxon>
        <taxon>rosids</taxon>
        <taxon>fabids</taxon>
        <taxon>Malpighiales</taxon>
        <taxon>Salicaceae</taxon>
        <taxon>Saliceae</taxon>
        <taxon>Salix</taxon>
    </lineage>
</organism>
<name>A0ABQ9BK26_9ROSI</name>
<comment type="caution">
    <text evidence="1">The sequence shown here is derived from an EMBL/GenBank/DDBJ whole genome shotgun (WGS) entry which is preliminary data.</text>
</comment>